<dbReference type="Proteomes" id="UP001617213">
    <property type="component" value="Unassembled WGS sequence"/>
</dbReference>
<sequence>MSEHLDLMDVAPNLQRVLTLRVAIGRGVMLGDSVDGLRCNYPIVGGDFEGVGIRGQVLAGGEDLFVLRPDGLGQLDARYSLRTDQGELINLRNRGVLNMTEYGRQLEREGQWPIPETEYRCTCTPVFQVPKGRLDWLGRASFIGLVHYPSADQVVVRCYRFY</sequence>
<evidence type="ECO:0000313" key="1">
    <source>
        <dbReference type="EMBL" id="MFJ2676706.1"/>
    </source>
</evidence>
<accession>A0ABW8DSY4</accession>
<evidence type="ECO:0000313" key="2">
    <source>
        <dbReference type="Proteomes" id="UP001617213"/>
    </source>
</evidence>
<protein>
    <submittedName>
        <fullName evidence="1">DUF3237 domain-containing protein</fullName>
    </submittedName>
</protein>
<gene>
    <name evidence="1" type="ORF">ACIOWJ_01180</name>
</gene>
<dbReference type="PANTHER" id="PTHR37315:SF1">
    <property type="entry name" value="UPF0311 PROTEIN BLR7842"/>
    <property type="match status" value="1"/>
</dbReference>
<dbReference type="GeneID" id="300937198"/>
<organism evidence="1 2">
    <name type="scientific">Pseudomonas sivasensis</name>
    <dbReference type="NCBI Taxonomy" id="1880678"/>
    <lineage>
        <taxon>Bacteria</taxon>
        <taxon>Pseudomonadati</taxon>
        <taxon>Pseudomonadota</taxon>
        <taxon>Gammaproteobacteria</taxon>
        <taxon>Pseudomonadales</taxon>
        <taxon>Pseudomonadaceae</taxon>
        <taxon>Pseudomonas</taxon>
    </lineage>
</organism>
<keyword evidence="2" id="KW-1185">Reference proteome</keyword>
<dbReference type="PANTHER" id="PTHR37315">
    <property type="entry name" value="UPF0311 PROTEIN BLR7842"/>
    <property type="match status" value="1"/>
</dbReference>
<reference evidence="1 2" key="1">
    <citation type="submission" date="2024-10" db="EMBL/GenBank/DDBJ databases">
        <title>The Natural Products Discovery Center: Release of the First 8490 Sequenced Strains for Exploring Actinobacteria Biosynthetic Diversity.</title>
        <authorList>
            <person name="Kalkreuter E."/>
            <person name="Kautsar S.A."/>
            <person name="Yang D."/>
            <person name="Bader C.D."/>
            <person name="Teijaro C.N."/>
            <person name="Fluegel L."/>
            <person name="Davis C.M."/>
            <person name="Simpson J.R."/>
            <person name="Lauterbach L."/>
            <person name="Steele A.D."/>
            <person name="Gui C."/>
            <person name="Meng S."/>
            <person name="Li G."/>
            <person name="Viehrig K."/>
            <person name="Ye F."/>
            <person name="Su P."/>
            <person name="Kiefer A.F."/>
            <person name="Nichols A."/>
            <person name="Cepeda A.J."/>
            <person name="Yan W."/>
            <person name="Fan B."/>
            <person name="Jiang Y."/>
            <person name="Adhikari A."/>
            <person name="Zheng C.-J."/>
            <person name="Schuster L."/>
            <person name="Cowan T.M."/>
            <person name="Smanski M.J."/>
            <person name="Chevrette M.G."/>
            <person name="De Carvalho L.P.S."/>
            <person name="Shen B."/>
        </authorList>
    </citation>
    <scope>NUCLEOTIDE SEQUENCE [LARGE SCALE GENOMIC DNA]</scope>
    <source>
        <strain evidence="1 2">NPDC087581</strain>
    </source>
</reference>
<dbReference type="Gene3D" id="2.40.160.20">
    <property type="match status" value="1"/>
</dbReference>
<dbReference type="Pfam" id="PF11578">
    <property type="entry name" value="DUF3237"/>
    <property type="match status" value="1"/>
</dbReference>
<name>A0ABW8DSY4_9PSED</name>
<comment type="caution">
    <text evidence="1">The sequence shown here is derived from an EMBL/GenBank/DDBJ whole genome shotgun (WGS) entry which is preliminary data.</text>
</comment>
<dbReference type="InterPro" id="IPR020915">
    <property type="entry name" value="UPF0311"/>
</dbReference>
<dbReference type="RefSeq" id="WP_032891339.1">
    <property type="nucleotide sequence ID" value="NZ_CAXAPQ010000002.1"/>
</dbReference>
<proteinExistence type="predicted"/>
<dbReference type="EMBL" id="JBIUWZ010000001">
    <property type="protein sequence ID" value="MFJ2676706.1"/>
    <property type="molecule type" value="Genomic_DNA"/>
</dbReference>